<evidence type="ECO:0000313" key="3">
    <source>
        <dbReference type="EMBL" id="SFZ70046.1"/>
    </source>
</evidence>
<dbReference type="Proteomes" id="UP000186513">
    <property type="component" value="Unassembled WGS sequence"/>
</dbReference>
<dbReference type="GO" id="GO:0016787">
    <property type="term" value="F:hydrolase activity"/>
    <property type="evidence" value="ECO:0007669"/>
    <property type="project" value="UniProtKB-KW"/>
</dbReference>
<dbReference type="InterPro" id="IPR050272">
    <property type="entry name" value="Isochorismatase-like_hydrls"/>
</dbReference>
<dbReference type="InterPro" id="IPR000868">
    <property type="entry name" value="Isochorismatase-like_dom"/>
</dbReference>
<sequence>MSTALLIIDVQAALFDVSPRPEEAEAVIARINSLSARARSAGAPVLFIQHESLAGRLAYQSAGWQLAEGLQQAPGDAYLRKTTPDSFLRTALQDWLTERGVRDLVLCGYATEYCVDSTTRRAAALGYPVQLAADAHTTHDKAHASAVQIRQHHNATLPDLTSFGPPIVARPCAQIVFTPGAS</sequence>
<dbReference type="CDD" id="cd01014">
    <property type="entry name" value="nicotinamidase_related"/>
    <property type="match status" value="1"/>
</dbReference>
<dbReference type="InterPro" id="IPR036380">
    <property type="entry name" value="Isochorismatase-like_sf"/>
</dbReference>
<dbReference type="OrthoDB" id="1157330at2"/>
<feature type="domain" description="Isochorismatase-like" evidence="2">
    <location>
        <begin position="3"/>
        <end position="144"/>
    </location>
</feature>
<dbReference type="SUPFAM" id="SSF52499">
    <property type="entry name" value="Isochorismatase-like hydrolases"/>
    <property type="match status" value="1"/>
</dbReference>
<reference evidence="3 4" key="1">
    <citation type="submission" date="2016-11" db="EMBL/GenBank/DDBJ databases">
        <authorList>
            <person name="Jaros S."/>
            <person name="Januszkiewicz K."/>
            <person name="Wedrychowicz H."/>
        </authorList>
    </citation>
    <scope>NUCLEOTIDE SEQUENCE [LARGE SCALE GENOMIC DNA]</scope>
    <source>
        <strain evidence="3 4">DSM 18899</strain>
    </source>
</reference>
<dbReference type="Pfam" id="PF00857">
    <property type="entry name" value="Isochorismatase"/>
    <property type="match status" value="1"/>
</dbReference>
<name>A0A1K2H2V9_9NEIS</name>
<gene>
    <name evidence="3" type="ORF">SAMN02745887_00020</name>
</gene>
<dbReference type="Gene3D" id="3.40.50.850">
    <property type="entry name" value="Isochorismatase-like"/>
    <property type="match status" value="1"/>
</dbReference>
<dbReference type="PANTHER" id="PTHR43540">
    <property type="entry name" value="PEROXYUREIDOACRYLATE/UREIDOACRYLATE AMIDOHYDROLASE-RELATED"/>
    <property type="match status" value="1"/>
</dbReference>
<dbReference type="EMBL" id="FPKR01000001">
    <property type="protein sequence ID" value="SFZ70046.1"/>
    <property type="molecule type" value="Genomic_DNA"/>
</dbReference>
<proteinExistence type="predicted"/>
<dbReference type="STRING" id="1121279.SAMN02745887_00020"/>
<evidence type="ECO:0000256" key="1">
    <source>
        <dbReference type="ARBA" id="ARBA00022801"/>
    </source>
</evidence>
<dbReference type="RefSeq" id="WP_072426588.1">
    <property type="nucleotide sequence ID" value="NZ_FPKR01000001.1"/>
</dbReference>
<keyword evidence="4" id="KW-1185">Reference proteome</keyword>
<keyword evidence="1" id="KW-0378">Hydrolase</keyword>
<accession>A0A1K2H2V9</accession>
<organism evidence="3 4">
    <name type="scientific">Chitinimonas taiwanensis DSM 18899</name>
    <dbReference type="NCBI Taxonomy" id="1121279"/>
    <lineage>
        <taxon>Bacteria</taxon>
        <taxon>Pseudomonadati</taxon>
        <taxon>Pseudomonadota</taxon>
        <taxon>Betaproteobacteria</taxon>
        <taxon>Neisseriales</taxon>
        <taxon>Chitinibacteraceae</taxon>
        <taxon>Chitinimonas</taxon>
    </lineage>
</organism>
<dbReference type="PANTHER" id="PTHR43540:SF1">
    <property type="entry name" value="ISOCHORISMATASE HYDROLASE"/>
    <property type="match status" value="1"/>
</dbReference>
<evidence type="ECO:0000313" key="4">
    <source>
        <dbReference type="Proteomes" id="UP000186513"/>
    </source>
</evidence>
<dbReference type="AlphaFoldDB" id="A0A1K2H2V9"/>
<protein>
    <submittedName>
        <fullName evidence="3">Nicotinamidase-related amidase</fullName>
    </submittedName>
</protein>
<evidence type="ECO:0000259" key="2">
    <source>
        <dbReference type="Pfam" id="PF00857"/>
    </source>
</evidence>